<evidence type="ECO:0000313" key="5">
    <source>
        <dbReference type="Proteomes" id="UP000664132"/>
    </source>
</evidence>
<dbReference type="InterPro" id="IPR001087">
    <property type="entry name" value="GDSL"/>
</dbReference>
<dbReference type="Pfam" id="PF00657">
    <property type="entry name" value="Lipase_GDSL"/>
    <property type="match status" value="1"/>
</dbReference>
<dbReference type="AlphaFoldDB" id="A0A8H8BUY6"/>
<evidence type="ECO:0000313" key="4">
    <source>
        <dbReference type="EMBL" id="KAG4425060.1"/>
    </source>
</evidence>
<protein>
    <recommendedName>
        <fullName evidence="6">Rhamnogalacturonan acetylesterase</fullName>
    </recommendedName>
</protein>
<comment type="similarity">
    <text evidence="1">Belongs to the 'GDSL' lipolytic enzyme family.</text>
</comment>
<accession>A0A8H8BUY6</accession>
<evidence type="ECO:0000256" key="2">
    <source>
        <dbReference type="ARBA" id="ARBA00022801"/>
    </source>
</evidence>
<organism evidence="4 5">
    <name type="scientific">Cadophora malorum</name>
    <dbReference type="NCBI Taxonomy" id="108018"/>
    <lineage>
        <taxon>Eukaryota</taxon>
        <taxon>Fungi</taxon>
        <taxon>Dikarya</taxon>
        <taxon>Ascomycota</taxon>
        <taxon>Pezizomycotina</taxon>
        <taxon>Leotiomycetes</taxon>
        <taxon>Helotiales</taxon>
        <taxon>Ploettnerulaceae</taxon>
        <taxon>Cadophora</taxon>
    </lineage>
</organism>
<evidence type="ECO:0000256" key="1">
    <source>
        <dbReference type="ARBA" id="ARBA00008668"/>
    </source>
</evidence>
<sequence>MKAFYITFPALLAALASAAPAEEIEKRATPTIYLAGDSTMAVGGGGSGTNGWGVYFPFSVKNANIVNAAIGGRSARSYTDEGRFTALVNKVVAGDYVIIEFGHNDGGSLSTTDNGRTACFGSGTETCTTPAGVVVQTYVTYLTNAAKSLIAKGAKVIISSPTPNNICEGTTCTYTPPRFTAYGQQVVKNAGSSASFIDHGQYLANEYIRLGKAKVDTFYPVDHTHTSPAGANVVAQTFVKAVLCGNGVLAPYIKNSTASVAGNCA</sequence>
<gene>
    <name evidence="4" type="ORF">IFR04_001830</name>
</gene>
<dbReference type="EMBL" id="JAFJYH010000014">
    <property type="protein sequence ID" value="KAG4425060.1"/>
    <property type="molecule type" value="Genomic_DNA"/>
</dbReference>
<name>A0A8H8BUY6_9HELO</name>
<keyword evidence="2" id="KW-0378">Hydrolase</keyword>
<dbReference type="Gene3D" id="3.40.50.1110">
    <property type="entry name" value="SGNH hydrolase"/>
    <property type="match status" value="1"/>
</dbReference>
<dbReference type="SUPFAM" id="SSF52266">
    <property type="entry name" value="SGNH hydrolase"/>
    <property type="match status" value="1"/>
</dbReference>
<keyword evidence="3" id="KW-0732">Signal</keyword>
<keyword evidence="5" id="KW-1185">Reference proteome</keyword>
<dbReference type="PANTHER" id="PTHR43695:SF1">
    <property type="entry name" value="RHAMNOGALACTURONAN ACETYLESTERASE"/>
    <property type="match status" value="1"/>
</dbReference>
<feature type="signal peptide" evidence="3">
    <location>
        <begin position="1"/>
        <end position="18"/>
    </location>
</feature>
<dbReference type="InterPro" id="IPR036514">
    <property type="entry name" value="SGNH_hydro_sf"/>
</dbReference>
<dbReference type="PANTHER" id="PTHR43695">
    <property type="entry name" value="PUTATIVE (AFU_ORTHOLOGUE AFUA_2G17250)-RELATED"/>
    <property type="match status" value="1"/>
</dbReference>
<dbReference type="InterPro" id="IPR037459">
    <property type="entry name" value="RhgT-like"/>
</dbReference>
<evidence type="ECO:0008006" key="6">
    <source>
        <dbReference type="Google" id="ProtNLM"/>
    </source>
</evidence>
<evidence type="ECO:0000256" key="3">
    <source>
        <dbReference type="SAM" id="SignalP"/>
    </source>
</evidence>
<feature type="chain" id="PRO_5034760316" description="Rhamnogalacturonan acetylesterase" evidence="3">
    <location>
        <begin position="19"/>
        <end position="265"/>
    </location>
</feature>
<dbReference type="Proteomes" id="UP000664132">
    <property type="component" value="Unassembled WGS sequence"/>
</dbReference>
<reference evidence="4" key="1">
    <citation type="submission" date="2021-02" db="EMBL/GenBank/DDBJ databases">
        <title>Genome sequence Cadophora malorum strain M34.</title>
        <authorList>
            <person name="Stefanovic E."/>
            <person name="Vu D."/>
            <person name="Scully C."/>
            <person name="Dijksterhuis J."/>
            <person name="Roader J."/>
            <person name="Houbraken J."/>
        </authorList>
    </citation>
    <scope>NUCLEOTIDE SEQUENCE</scope>
    <source>
        <strain evidence="4">M34</strain>
    </source>
</reference>
<proteinExistence type="inferred from homology"/>
<comment type="caution">
    <text evidence="4">The sequence shown here is derived from an EMBL/GenBank/DDBJ whole genome shotgun (WGS) entry which is preliminary data.</text>
</comment>
<dbReference type="GO" id="GO:0016788">
    <property type="term" value="F:hydrolase activity, acting on ester bonds"/>
    <property type="evidence" value="ECO:0007669"/>
    <property type="project" value="InterPro"/>
</dbReference>
<dbReference type="OrthoDB" id="2141316at2759"/>